<evidence type="ECO:0000313" key="1">
    <source>
        <dbReference type="EMBL" id="PBK93029.1"/>
    </source>
</evidence>
<gene>
    <name evidence="1" type="ORF">ARMGADRAFT_1012717</name>
</gene>
<evidence type="ECO:0000313" key="2">
    <source>
        <dbReference type="Proteomes" id="UP000217790"/>
    </source>
</evidence>
<organism evidence="1 2">
    <name type="scientific">Armillaria gallica</name>
    <name type="common">Bulbous honey fungus</name>
    <name type="synonym">Armillaria bulbosa</name>
    <dbReference type="NCBI Taxonomy" id="47427"/>
    <lineage>
        <taxon>Eukaryota</taxon>
        <taxon>Fungi</taxon>
        <taxon>Dikarya</taxon>
        <taxon>Basidiomycota</taxon>
        <taxon>Agaricomycotina</taxon>
        <taxon>Agaricomycetes</taxon>
        <taxon>Agaricomycetidae</taxon>
        <taxon>Agaricales</taxon>
        <taxon>Marasmiineae</taxon>
        <taxon>Physalacriaceae</taxon>
        <taxon>Armillaria</taxon>
    </lineage>
</organism>
<dbReference type="OrthoDB" id="3040468at2759"/>
<reference evidence="2" key="1">
    <citation type="journal article" date="2017" name="Nat. Ecol. Evol.">
        <title>Genome expansion and lineage-specific genetic innovations in the forest pathogenic fungi Armillaria.</title>
        <authorList>
            <person name="Sipos G."/>
            <person name="Prasanna A.N."/>
            <person name="Walter M.C."/>
            <person name="O'Connor E."/>
            <person name="Balint B."/>
            <person name="Krizsan K."/>
            <person name="Kiss B."/>
            <person name="Hess J."/>
            <person name="Varga T."/>
            <person name="Slot J."/>
            <person name="Riley R."/>
            <person name="Boka B."/>
            <person name="Rigling D."/>
            <person name="Barry K."/>
            <person name="Lee J."/>
            <person name="Mihaltcheva S."/>
            <person name="LaButti K."/>
            <person name="Lipzen A."/>
            <person name="Waldron R."/>
            <person name="Moloney N.M."/>
            <person name="Sperisen C."/>
            <person name="Kredics L."/>
            <person name="Vagvoelgyi C."/>
            <person name="Patrignani A."/>
            <person name="Fitzpatrick D."/>
            <person name="Nagy I."/>
            <person name="Doyle S."/>
            <person name="Anderson J.B."/>
            <person name="Grigoriev I.V."/>
            <person name="Gueldener U."/>
            <person name="Muensterkoetter M."/>
            <person name="Nagy L.G."/>
        </authorList>
    </citation>
    <scope>NUCLEOTIDE SEQUENCE [LARGE SCALE GENOMIC DNA]</scope>
    <source>
        <strain evidence="2">Ar21-2</strain>
    </source>
</reference>
<dbReference type="Proteomes" id="UP000217790">
    <property type="component" value="Unassembled WGS sequence"/>
</dbReference>
<keyword evidence="2" id="KW-1185">Reference proteome</keyword>
<accession>A0A2H3DCR2</accession>
<proteinExistence type="predicted"/>
<protein>
    <submittedName>
        <fullName evidence="1">Uncharacterized protein</fullName>
    </submittedName>
</protein>
<dbReference type="AlphaFoldDB" id="A0A2H3DCR2"/>
<dbReference type="EMBL" id="KZ293657">
    <property type="protein sequence ID" value="PBK93029.1"/>
    <property type="molecule type" value="Genomic_DNA"/>
</dbReference>
<dbReference type="InParanoid" id="A0A2H3DCR2"/>
<name>A0A2H3DCR2_ARMGA</name>
<sequence>MRATPRIHLENGGEPHLPGTTVHLQFQAQGSNAFEPLAVTLVKRFELFTSAAVLLV</sequence>